<comment type="function">
    <text evidence="1 10">Exerts its effect at some terminal stage of cytochrome c oxidase synthesis, probably by being involved in the insertion of the copper B into subunit I.</text>
</comment>
<accession>A0A9X3Z6P7</accession>
<protein>
    <recommendedName>
        <fullName evidence="4 10">Cytochrome c oxidase assembly protein CtaG</fullName>
    </recommendedName>
</protein>
<reference evidence="12" key="1">
    <citation type="submission" date="2022-08" db="EMBL/GenBank/DDBJ databases">
        <authorList>
            <person name="Vandamme P."/>
            <person name="Hettiarachchi A."/>
            <person name="Peeters C."/>
            <person name="Cnockaert M."/>
            <person name="Carlier A."/>
        </authorList>
    </citation>
    <scope>NUCLEOTIDE SEQUENCE</scope>
    <source>
        <strain evidence="12">LMG 31809</strain>
    </source>
</reference>
<evidence type="ECO:0000256" key="2">
    <source>
        <dbReference type="ARBA" id="ARBA00004382"/>
    </source>
</evidence>
<evidence type="ECO:0000256" key="5">
    <source>
        <dbReference type="ARBA" id="ARBA00022692"/>
    </source>
</evidence>
<keyword evidence="9 10" id="KW-0472">Membrane</keyword>
<proteinExistence type="inferred from homology"/>
<keyword evidence="10" id="KW-1003">Cell membrane</keyword>
<evidence type="ECO:0000256" key="9">
    <source>
        <dbReference type="ARBA" id="ARBA00023136"/>
    </source>
</evidence>
<dbReference type="Pfam" id="PF04442">
    <property type="entry name" value="CtaG_Cox11"/>
    <property type="match status" value="1"/>
</dbReference>
<evidence type="ECO:0000256" key="3">
    <source>
        <dbReference type="ARBA" id="ARBA00009620"/>
    </source>
</evidence>
<keyword evidence="13" id="KW-1185">Reference proteome</keyword>
<dbReference type="Proteomes" id="UP001141619">
    <property type="component" value="Unassembled WGS sequence"/>
</dbReference>
<dbReference type="PANTHER" id="PTHR21320">
    <property type="entry name" value="CYTOCHROME C OXIDASE ASSEMBLY PROTEIN COX11-RELATED"/>
    <property type="match status" value="1"/>
</dbReference>
<keyword evidence="6 10" id="KW-0735">Signal-anchor</keyword>
<evidence type="ECO:0000256" key="11">
    <source>
        <dbReference type="SAM" id="Phobius"/>
    </source>
</evidence>
<dbReference type="PIRSF" id="PIRSF005413">
    <property type="entry name" value="COX11"/>
    <property type="match status" value="1"/>
</dbReference>
<comment type="subcellular location">
    <subcellularLocation>
        <location evidence="2 10">Cell inner membrane</location>
        <topology evidence="2 10">Single-pass type II membrane protein</topology>
        <orientation evidence="2 10">Periplasmic side</orientation>
    </subcellularLocation>
</comment>
<comment type="similarity">
    <text evidence="3 10">Belongs to the COX11/CtaG family.</text>
</comment>
<evidence type="ECO:0000256" key="8">
    <source>
        <dbReference type="ARBA" id="ARBA00023008"/>
    </source>
</evidence>
<dbReference type="GO" id="GO:0005507">
    <property type="term" value="F:copper ion binding"/>
    <property type="evidence" value="ECO:0007669"/>
    <property type="project" value="InterPro"/>
</dbReference>
<dbReference type="GO" id="GO:0005886">
    <property type="term" value="C:plasma membrane"/>
    <property type="evidence" value="ECO:0007669"/>
    <property type="project" value="UniProtKB-SubCell"/>
</dbReference>
<organism evidence="12 13">
    <name type="scientific">Govanella unica</name>
    <dbReference type="NCBI Taxonomy" id="2975056"/>
    <lineage>
        <taxon>Bacteria</taxon>
        <taxon>Pseudomonadati</taxon>
        <taxon>Pseudomonadota</taxon>
        <taxon>Alphaproteobacteria</taxon>
        <taxon>Emcibacterales</taxon>
        <taxon>Govanellaceae</taxon>
        <taxon>Govanella</taxon>
    </lineage>
</organism>
<dbReference type="RefSeq" id="WP_274943053.1">
    <property type="nucleotide sequence ID" value="NZ_JANWOI010000002.1"/>
</dbReference>
<dbReference type="PANTHER" id="PTHR21320:SF3">
    <property type="entry name" value="CYTOCHROME C OXIDASE ASSEMBLY PROTEIN COX11, MITOCHONDRIAL-RELATED"/>
    <property type="match status" value="1"/>
</dbReference>
<keyword evidence="10" id="KW-0997">Cell inner membrane</keyword>
<dbReference type="AlphaFoldDB" id="A0A9X3Z6P7"/>
<feature type="topological domain" description="Cytoplasmic" evidence="10">
    <location>
        <begin position="1"/>
        <end position="14"/>
    </location>
</feature>
<feature type="topological domain" description="Periplasmic" evidence="10">
    <location>
        <begin position="38"/>
        <end position="186"/>
    </location>
</feature>
<name>A0A9X3Z6P7_9PROT</name>
<evidence type="ECO:0000256" key="10">
    <source>
        <dbReference type="HAMAP-Rule" id="MF_00155"/>
    </source>
</evidence>
<dbReference type="NCBIfam" id="NF003465">
    <property type="entry name" value="PRK05089.1"/>
    <property type="match status" value="1"/>
</dbReference>
<reference evidence="12" key="2">
    <citation type="journal article" date="2023" name="Syst. Appl. Microbiol.">
        <title>Govania unica gen. nov., sp. nov., a rare biosphere bacterium that represents a novel family in the class Alphaproteobacteria.</title>
        <authorList>
            <person name="Vandamme P."/>
            <person name="Peeters C."/>
            <person name="Hettiarachchi A."/>
            <person name="Cnockaert M."/>
            <person name="Carlier A."/>
        </authorList>
    </citation>
    <scope>NUCLEOTIDE SEQUENCE</scope>
    <source>
        <strain evidence="12">LMG 31809</strain>
    </source>
</reference>
<comment type="caution">
    <text evidence="12">The sequence shown here is derived from an EMBL/GenBank/DDBJ whole genome shotgun (WGS) entry which is preliminary data.</text>
</comment>
<dbReference type="SUPFAM" id="SSF110111">
    <property type="entry name" value="Ctag/Cox11"/>
    <property type="match status" value="1"/>
</dbReference>
<keyword evidence="8 10" id="KW-0186">Copper</keyword>
<evidence type="ECO:0000256" key="1">
    <source>
        <dbReference type="ARBA" id="ARBA00004007"/>
    </source>
</evidence>
<dbReference type="GO" id="GO:0008535">
    <property type="term" value="P:respiratory chain complex IV assembly"/>
    <property type="evidence" value="ECO:0007669"/>
    <property type="project" value="UniProtKB-UniRule"/>
</dbReference>
<dbReference type="HAMAP" id="MF_00155">
    <property type="entry name" value="CtaG"/>
    <property type="match status" value="1"/>
</dbReference>
<sequence length="186" mass="20613">MTQAVDKVDGPGGNKNTRLAIILLSIVIGMVGLAFASVPLYRIFCQVTGFAGTPKVASNSYDVPILDREVTIDFNADVAPGVPWRFEPVQRRVKIRIGEEALIYYRAVNDSDKPVTGTAIFNVTPEKAAPYFNKIACFCFTKQTLQPHESVEMPVTFFIDPAIADDLNVKEVEEITLSYTFFKAKE</sequence>
<dbReference type="Gene3D" id="2.60.370.10">
    <property type="entry name" value="Ctag/Cox11"/>
    <property type="match status" value="1"/>
</dbReference>
<dbReference type="InterPro" id="IPR007533">
    <property type="entry name" value="Cyt_c_oxidase_assmbl_CtaG"/>
</dbReference>
<evidence type="ECO:0000256" key="6">
    <source>
        <dbReference type="ARBA" id="ARBA00022968"/>
    </source>
</evidence>
<dbReference type="FunFam" id="2.60.370.10:FF:000001">
    <property type="entry name" value="COX11 cytochrome c oxidase assembly homolog"/>
    <property type="match status" value="1"/>
</dbReference>
<gene>
    <name evidence="10" type="primary">ctaG</name>
    <name evidence="12" type="ORF">NYP16_05195</name>
</gene>
<keyword evidence="5 10" id="KW-0812">Transmembrane</keyword>
<evidence type="ECO:0000256" key="4">
    <source>
        <dbReference type="ARBA" id="ARBA00015384"/>
    </source>
</evidence>
<dbReference type="InterPro" id="IPR023471">
    <property type="entry name" value="CtaG/Cox11_dom_sf"/>
</dbReference>
<evidence type="ECO:0000313" key="13">
    <source>
        <dbReference type="Proteomes" id="UP001141619"/>
    </source>
</evidence>
<feature type="transmembrane region" description="Helical" evidence="11">
    <location>
        <begin position="20"/>
        <end position="41"/>
    </location>
</feature>
<dbReference type="EMBL" id="JANWOI010000002">
    <property type="protein sequence ID" value="MDA5193351.1"/>
    <property type="molecule type" value="Genomic_DNA"/>
</dbReference>
<keyword evidence="7 10" id="KW-1133">Transmembrane helix</keyword>
<evidence type="ECO:0000256" key="7">
    <source>
        <dbReference type="ARBA" id="ARBA00022989"/>
    </source>
</evidence>
<evidence type="ECO:0000313" key="12">
    <source>
        <dbReference type="EMBL" id="MDA5193351.1"/>
    </source>
</evidence>